<feature type="transmembrane region" description="Helical" evidence="9">
    <location>
        <begin position="270"/>
        <end position="291"/>
    </location>
</feature>
<dbReference type="EMBL" id="CP011125">
    <property type="protein sequence ID" value="AKF11187.1"/>
    <property type="molecule type" value="Genomic_DNA"/>
</dbReference>
<dbReference type="Gene3D" id="1.10.3720.10">
    <property type="entry name" value="MetI-like"/>
    <property type="match status" value="1"/>
</dbReference>
<dbReference type="InterPro" id="IPR005672">
    <property type="entry name" value="Phosphate_PstA"/>
</dbReference>
<comment type="similarity">
    <text evidence="2 9">Belongs to the binding-protein-dependent transport system permease family. CysTW subfamily.</text>
</comment>
<dbReference type="PANTHER" id="PTHR43470:SF6">
    <property type="entry name" value="PHOSPHATE TRANSPORT SYSTEM PERMEASE PROTEIN PSTA"/>
    <property type="match status" value="1"/>
</dbReference>
<dbReference type="RefSeq" id="WP_053238075.1">
    <property type="nucleotide sequence ID" value="NZ_CP011125.1"/>
</dbReference>
<dbReference type="GO" id="GO:0005315">
    <property type="term" value="F:phosphate transmembrane transporter activity"/>
    <property type="evidence" value="ECO:0007669"/>
    <property type="project" value="InterPro"/>
</dbReference>
<dbReference type="CDD" id="cd06261">
    <property type="entry name" value="TM_PBP2"/>
    <property type="match status" value="1"/>
</dbReference>
<dbReference type="KEGG" id="samy:DB32_008336"/>
<feature type="domain" description="ABC transmembrane type-1" evidence="10">
    <location>
        <begin position="62"/>
        <end position="288"/>
    </location>
</feature>
<evidence type="ECO:0000256" key="7">
    <source>
        <dbReference type="ARBA" id="ARBA00022989"/>
    </source>
</evidence>
<evidence type="ECO:0000313" key="11">
    <source>
        <dbReference type="EMBL" id="AKF11187.1"/>
    </source>
</evidence>
<evidence type="ECO:0000313" key="12">
    <source>
        <dbReference type="Proteomes" id="UP000034883"/>
    </source>
</evidence>
<dbReference type="GO" id="GO:0005886">
    <property type="term" value="C:plasma membrane"/>
    <property type="evidence" value="ECO:0007669"/>
    <property type="project" value="UniProtKB-SubCell"/>
</dbReference>
<dbReference type="PANTHER" id="PTHR43470">
    <property type="entry name" value="PHOSPHATE TRANSPORT SYSTEM PERMEASE PROTEIN PSTA-RELATED"/>
    <property type="match status" value="1"/>
</dbReference>
<feature type="transmembrane region" description="Helical" evidence="9">
    <location>
        <begin position="195"/>
        <end position="216"/>
    </location>
</feature>
<dbReference type="PROSITE" id="PS50928">
    <property type="entry name" value="ABC_TM1"/>
    <property type="match status" value="1"/>
</dbReference>
<keyword evidence="5 9" id="KW-1003">Cell membrane</keyword>
<evidence type="ECO:0000256" key="1">
    <source>
        <dbReference type="ARBA" id="ARBA00004651"/>
    </source>
</evidence>
<keyword evidence="7 9" id="KW-1133">Transmembrane helix</keyword>
<organism evidence="11 12">
    <name type="scientific">Sandaracinus amylolyticus</name>
    <dbReference type="NCBI Taxonomy" id="927083"/>
    <lineage>
        <taxon>Bacteria</taxon>
        <taxon>Pseudomonadati</taxon>
        <taxon>Myxococcota</taxon>
        <taxon>Polyangia</taxon>
        <taxon>Polyangiales</taxon>
        <taxon>Sandaracinaceae</taxon>
        <taxon>Sandaracinus</taxon>
    </lineage>
</organism>
<evidence type="ECO:0000256" key="8">
    <source>
        <dbReference type="ARBA" id="ARBA00023136"/>
    </source>
</evidence>
<evidence type="ECO:0000256" key="2">
    <source>
        <dbReference type="ARBA" id="ARBA00007069"/>
    </source>
</evidence>
<dbReference type="GO" id="GO:0035435">
    <property type="term" value="P:phosphate ion transmembrane transport"/>
    <property type="evidence" value="ECO:0007669"/>
    <property type="project" value="InterPro"/>
</dbReference>
<evidence type="ECO:0000256" key="5">
    <source>
        <dbReference type="ARBA" id="ARBA00022475"/>
    </source>
</evidence>
<accession>A0A0F6W9X6</accession>
<evidence type="ECO:0000256" key="6">
    <source>
        <dbReference type="ARBA" id="ARBA00022692"/>
    </source>
</evidence>
<comment type="subcellular location">
    <subcellularLocation>
        <location evidence="1 9">Cell membrane</location>
        <topology evidence="1 9">Multi-pass membrane protein</topology>
    </subcellularLocation>
</comment>
<evidence type="ECO:0000256" key="4">
    <source>
        <dbReference type="ARBA" id="ARBA00022448"/>
    </source>
</evidence>
<dbReference type="NCBIfam" id="TIGR00974">
    <property type="entry name" value="3a0107s02c"/>
    <property type="match status" value="1"/>
</dbReference>
<proteinExistence type="inferred from homology"/>
<evidence type="ECO:0000256" key="3">
    <source>
        <dbReference type="ARBA" id="ARBA00016864"/>
    </source>
</evidence>
<reference evidence="11 12" key="1">
    <citation type="submission" date="2015-03" db="EMBL/GenBank/DDBJ databases">
        <title>Genome assembly of Sandaracinus amylolyticus DSM 53668.</title>
        <authorList>
            <person name="Sharma G."/>
            <person name="Subramanian S."/>
        </authorList>
    </citation>
    <scope>NUCLEOTIDE SEQUENCE [LARGE SCALE GENOMIC DNA]</scope>
    <source>
        <strain evidence="11 12">DSM 53668</strain>
    </source>
</reference>
<dbReference type="OrthoDB" id="9807065at2"/>
<name>A0A0F6W9X6_9BACT</name>
<dbReference type="AlphaFoldDB" id="A0A0F6W9X6"/>
<dbReference type="Proteomes" id="UP000034883">
    <property type="component" value="Chromosome"/>
</dbReference>
<comment type="caution">
    <text evidence="9">Lacks conserved residue(s) required for the propagation of feature annotation.</text>
</comment>
<dbReference type="InterPro" id="IPR000515">
    <property type="entry name" value="MetI-like"/>
</dbReference>
<keyword evidence="4" id="KW-0813">Transport</keyword>
<evidence type="ECO:0000259" key="10">
    <source>
        <dbReference type="PROSITE" id="PS50928"/>
    </source>
</evidence>
<dbReference type="STRING" id="927083.DB32_008336"/>
<dbReference type="InterPro" id="IPR035906">
    <property type="entry name" value="MetI-like_sf"/>
</dbReference>
<keyword evidence="8 9" id="KW-0472">Membrane</keyword>
<protein>
    <recommendedName>
        <fullName evidence="3 9">Phosphate transport system permease protein PstA</fullName>
    </recommendedName>
</protein>
<keyword evidence="12" id="KW-1185">Reference proteome</keyword>
<feature type="transmembrane region" description="Helical" evidence="9">
    <location>
        <begin position="58"/>
        <end position="87"/>
    </location>
</feature>
<evidence type="ECO:0000256" key="9">
    <source>
        <dbReference type="RuleBase" id="RU363043"/>
    </source>
</evidence>
<feature type="transmembrane region" description="Helical" evidence="9">
    <location>
        <begin position="150"/>
        <end position="174"/>
    </location>
</feature>
<sequence>MRYGTADWVLAGLSGLALAILIGALFAILGPVAVEGVPRIDAGFLSEAPSSDLVGGGIWPAIFGTMLLTLLMTIAVVPIGVATGIYLSEYATRTGVLAKMVRAAVHNLAGVPSIVFGLFGLGFFVLFIGRGLDSAIYGDDGGPPVWGQPAVIWSALTLAVLTLPVVIVTTEEALRAVPHDLRLASMGLGATRFQTIWRVVLPNATGGILTGVVLAVSRGAGEVAPIIFTGAANFLPYLPTDLRDMYMHLGYHVFALSTQSPNVDLARPTLFATVAVLLALTFALNLIAIVLRIRTRSKTYA</sequence>
<dbReference type="Pfam" id="PF00528">
    <property type="entry name" value="BPD_transp_1"/>
    <property type="match status" value="1"/>
</dbReference>
<gene>
    <name evidence="11" type="ORF">DB32_008336</name>
</gene>
<keyword evidence="6 9" id="KW-0812">Transmembrane</keyword>
<dbReference type="SUPFAM" id="SSF161098">
    <property type="entry name" value="MetI-like"/>
    <property type="match status" value="1"/>
</dbReference>
<feature type="transmembrane region" description="Helical" evidence="9">
    <location>
        <begin position="108"/>
        <end position="130"/>
    </location>
</feature>